<comment type="caution">
    <text evidence="1">The sequence shown here is derived from an EMBL/GenBank/DDBJ whole genome shotgun (WGS) entry which is preliminary data.</text>
</comment>
<reference evidence="1" key="1">
    <citation type="submission" date="2021-06" db="EMBL/GenBank/DDBJ databases">
        <authorList>
            <person name="Kallberg Y."/>
            <person name="Tangrot J."/>
            <person name="Rosling A."/>
        </authorList>
    </citation>
    <scope>NUCLEOTIDE SEQUENCE</scope>
    <source>
        <strain evidence="1">MA461A</strain>
    </source>
</reference>
<organism evidence="1 2">
    <name type="scientific">Racocetra persica</name>
    <dbReference type="NCBI Taxonomy" id="160502"/>
    <lineage>
        <taxon>Eukaryota</taxon>
        <taxon>Fungi</taxon>
        <taxon>Fungi incertae sedis</taxon>
        <taxon>Mucoromycota</taxon>
        <taxon>Glomeromycotina</taxon>
        <taxon>Glomeromycetes</taxon>
        <taxon>Diversisporales</taxon>
        <taxon>Gigasporaceae</taxon>
        <taxon>Racocetra</taxon>
    </lineage>
</organism>
<proteinExistence type="predicted"/>
<dbReference type="EMBL" id="CAJVQC010118865">
    <property type="protein sequence ID" value="CAG8837861.1"/>
    <property type="molecule type" value="Genomic_DNA"/>
</dbReference>
<sequence length="104" mass="11745">MDVMVLVKHEQKVDELVYVECSRIVCTNTKRDDDVVKLWRKALDGISYVGTSYRLASNQFGIVGIQVAGRLSDELCLCMDLEYPNPLEQADTNPPRNDRLSLAV</sequence>
<dbReference type="Proteomes" id="UP000789920">
    <property type="component" value="Unassembled WGS sequence"/>
</dbReference>
<evidence type="ECO:0000313" key="2">
    <source>
        <dbReference type="Proteomes" id="UP000789920"/>
    </source>
</evidence>
<evidence type="ECO:0000313" key="1">
    <source>
        <dbReference type="EMBL" id="CAG8837861.1"/>
    </source>
</evidence>
<protein>
    <submittedName>
        <fullName evidence="1">14693_t:CDS:1</fullName>
    </submittedName>
</protein>
<keyword evidence="2" id="KW-1185">Reference proteome</keyword>
<name>A0ACA9SF35_9GLOM</name>
<gene>
    <name evidence="1" type="ORF">RPERSI_LOCUS30457</name>
</gene>
<accession>A0ACA9SF35</accession>